<reference evidence="1 2" key="1">
    <citation type="submission" date="2020-08" db="EMBL/GenBank/DDBJ databases">
        <title>Genomic Encyclopedia of Type Strains, Phase IV (KMG-IV): sequencing the most valuable type-strain genomes for metagenomic binning, comparative biology and taxonomic classification.</title>
        <authorList>
            <person name="Goeker M."/>
        </authorList>
    </citation>
    <scope>NUCLEOTIDE SEQUENCE [LARGE SCALE GENOMIC DNA]</scope>
    <source>
        <strain evidence="1 2">DSM 17454</strain>
    </source>
</reference>
<dbReference type="Proteomes" id="UP000532373">
    <property type="component" value="Unassembled WGS sequence"/>
</dbReference>
<comment type="caution">
    <text evidence="1">The sequence shown here is derived from an EMBL/GenBank/DDBJ whole genome shotgun (WGS) entry which is preliminary data.</text>
</comment>
<protein>
    <submittedName>
        <fullName evidence="1">Uncharacterized protein</fullName>
    </submittedName>
</protein>
<proteinExistence type="predicted"/>
<evidence type="ECO:0000313" key="2">
    <source>
        <dbReference type="Proteomes" id="UP000532373"/>
    </source>
</evidence>
<sequence>MQPDEIIQILVMPGAEQQTWRVQYGFFGHYTLSSATDGVTQANGSMPAELSLINPIALIATIDPPSL</sequence>
<accession>A0A8E1WEF8</accession>
<dbReference type="AlphaFoldDB" id="A0A8E1WEF8"/>
<name>A0A8E1WEF8_9HYPH</name>
<evidence type="ECO:0000313" key="1">
    <source>
        <dbReference type="EMBL" id="MBB6466498.1"/>
    </source>
</evidence>
<gene>
    <name evidence="1" type="ORF">HNQ96_002363</name>
</gene>
<organism evidence="1 2">
    <name type="scientific">Aminobacter carboxidus</name>
    <dbReference type="NCBI Taxonomy" id="376165"/>
    <lineage>
        <taxon>Bacteria</taxon>
        <taxon>Pseudomonadati</taxon>
        <taxon>Pseudomonadota</taxon>
        <taxon>Alphaproteobacteria</taxon>
        <taxon>Hyphomicrobiales</taxon>
        <taxon>Phyllobacteriaceae</taxon>
        <taxon>Aminobacter</taxon>
    </lineage>
</organism>
<dbReference type="EMBL" id="JACHGI010000003">
    <property type="protein sequence ID" value="MBB6466498.1"/>
    <property type="molecule type" value="Genomic_DNA"/>
</dbReference>